<dbReference type="EMBL" id="CP012801">
    <property type="protein sequence ID" value="ALJ61202.1"/>
    <property type="molecule type" value="Genomic_DNA"/>
</dbReference>
<gene>
    <name evidence="1" type="ORF">BcellWH2_03982</name>
</gene>
<protein>
    <submittedName>
        <fullName evidence="1">Uncharacterized protein</fullName>
    </submittedName>
</protein>
<evidence type="ECO:0000313" key="2">
    <source>
        <dbReference type="Proteomes" id="UP000061809"/>
    </source>
</evidence>
<accession>A0A0P0GJP1</accession>
<dbReference type="Proteomes" id="UP000061809">
    <property type="component" value="Chromosome"/>
</dbReference>
<name>A0A0P0GJP1_9BACE</name>
<dbReference type="Pfam" id="PF19268">
    <property type="entry name" value="CIS_TMP"/>
    <property type="match status" value="2"/>
</dbReference>
<dbReference type="KEGG" id="bcel:BcellWH2_03982"/>
<reference evidence="1 2" key="1">
    <citation type="journal article" date="2015" name="Science">
        <title>Genetic determinants of in vivo fitness and diet responsiveness in multiple human gut Bacteroides.</title>
        <authorList>
            <person name="Wu M."/>
            <person name="McNulty N.P."/>
            <person name="Rodionov D.A."/>
            <person name="Khoroshkin M.S."/>
            <person name="Griffin N.W."/>
            <person name="Cheng J."/>
            <person name="Latreille P."/>
            <person name="Kerstetter R.A."/>
            <person name="Terrapon N."/>
            <person name="Henrissat B."/>
            <person name="Osterman A.L."/>
            <person name="Gordon J.I."/>
        </authorList>
    </citation>
    <scope>NUCLEOTIDE SEQUENCE [LARGE SCALE GENOMIC DNA]</scope>
    <source>
        <strain evidence="1 2">WH2</strain>
    </source>
</reference>
<proteinExistence type="predicted"/>
<dbReference type="InterPro" id="IPR045538">
    <property type="entry name" value="CIS_TMP"/>
</dbReference>
<organism evidence="1 2">
    <name type="scientific">Bacteroides cellulosilyticus</name>
    <dbReference type="NCBI Taxonomy" id="246787"/>
    <lineage>
        <taxon>Bacteria</taxon>
        <taxon>Pseudomonadati</taxon>
        <taxon>Bacteroidota</taxon>
        <taxon>Bacteroidia</taxon>
        <taxon>Bacteroidales</taxon>
        <taxon>Bacteroidaceae</taxon>
        <taxon>Bacteroides</taxon>
    </lineage>
</organism>
<dbReference type="PATRIC" id="fig|246787.4.peg.4120"/>
<dbReference type="RefSeq" id="WP_029427199.1">
    <property type="nucleotide sequence ID" value="NZ_CP012801.1"/>
</dbReference>
<sequence>MIRIEHISFEFAAADERFVHDLYADWGGFCRNYFEKTVDECLSPLDKDKVLHEIELLELDLGSIPEENFYREFPRRLKAELLKVLPSWSIPTESERKRTDASRLENLLFYLEHGYQKVEWDNSAFNLTEELDWAVLQQALHAEGVVSLCMRKDHALCRLLWQTNDDNTLIRLYTDLLSMSSFGLYEKRRFLAILLEMKSGIPVRFIHEDDDDNRLQNMAELLDTLSVRRIMETETEEHAEVDLPPYWHYLYEWLINYYPFNGIAIFGGKGDFIRHLHHRLLTFIRKRNYSFYLSKMELTVNFLLEVFGPDYYRDVLNAIYDLQPHYADGSPVYDGYLNRELYRIFLQLSLFRLPMAGESPKENLDSGWKQTAYPTDMEMVAEYLNDTQKNMADKRSLFRLLIKEKPEILTDWLQSEAAKDNALLSVIANMVDTDLLNRLLSSVSFMAMEVVDQVRTYLLNHISKTECLKGISETQFNFIFCKAVLLWIEKEHCGLSESERIEQLLHQFYQEFSSGSNESSIKILSEKLYLSEDVWKQDAGNGKIRVDILKLRQILADKSIPELVKRRMTALFLEQSIENEENAIWLLHEHEVLEYTLTLISQPVLEEIIRRSVVRMNGISHIAELLSLFDWLVTNEQALSAYLKDRTFGLKVQMILWLAKVSQSSMKMEGTAREILYLLLMTLFGKENIPIVIKLVFQGSIRETETRNEEYDDMEAVLDLLMTIEAGNGNPAKVRFEEWVRQTQKDSDILPILLENRWNAGNGFTDWLEDATIFTDDKRELLQRMVVEKVHEWVGLLRRQPEESKAVIFVATYLSAPLLLQSVAQADFRQAAVLSETIEWLQCKADGIPFLIGNDRLFSTALSEALLFFMQDRDTLGGRSLTEKEVVKKFLAHLYFVYTGKTDFQSDAEWTNLSVNLAVDLEMEAWQDVREAEFADVLLQKNISNTIFSHHIVSVLEKYPEKFLAWLEKDADLVLIKRIVDVSDITILEQLSLFLSAVAGFEYPDDFRQLTSWLSRFANDRVFASDITRILLLWVRETNWKKQTPEQMEDYFISRLFGKNVARLPIEWIADDTLPESVRKRMLYNHIFFRPKELLAYIRQSVVRNTLHTDKWLEWMNTGEWLRLVASLSLSQAELLQQVMDYISTNYPSQKEHLETALVTYIIENPSEEWVYNSREENIRSFVKSLPILQEKTENELKDIVNMISEKLMPEEDKNWLTGEPVSDSKIFFVNNAGLCLLSAWFLRLLSMLDYLNEARKDIKDTKSRIRAMFLLQYLTCQEEKEYRETELVFNRLLVGLPMHIPLPKRLELTAEEKQIADSLLSAVKAHWSKMNGTSLKGFLQSFVTRTGRLEEQDEKWLLTVDDKTHDILLDSVPWGFRQIRLPWLKKYIQVKWHDKQEF</sequence>
<evidence type="ECO:0000313" key="1">
    <source>
        <dbReference type="EMBL" id="ALJ61202.1"/>
    </source>
</evidence>